<gene>
    <name evidence="17" type="ORF">PAPYR_5038</name>
</gene>
<evidence type="ECO:0000256" key="4">
    <source>
        <dbReference type="ARBA" id="ARBA00022723"/>
    </source>
</evidence>
<keyword evidence="10" id="KW-0539">Nucleus</keyword>
<evidence type="ECO:0000256" key="11">
    <source>
        <dbReference type="ARBA" id="ARBA00023306"/>
    </source>
</evidence>
<keyword evidence="18" id="KW-1185">Reference proteome</keyword>
<evidence type="ECO:0000256" key="7">
    <source>
        <dbReference type="ARBA" id="ARBA00022833"/>
    </source>
</evidence>
<feature type="compositionally biased region" description="Basic and acidic residues" evidence="14">
    <location>
        <begin position="439"/>
        <end position="448"/>
    </location>
</feature>
<dbReference type="SUPFAM" id="SSF54928">
    <property type="entry name" value="RNA-binding domain, RBD"/>
    <property type="match status" value="1"/>
</dbReference>
<evidence type="ECO:0000256" key="3">
    <source>
        <dbReference type="ARBA" id="ARBA00022664"/>
    </source>
</evidence>
<dbReference type="SUPFAM" id="SSF90229">
    <property type="entry name" value="CCCH zinc finger"/>
    <property type="match status" value="1"/>
</dbReference>
<evidence type="ECO:0000256" key="2">
    <source>
        <dbReference type="ARBA" id="ARBA00008024"/>
    </source>
</evidence>
<dbReference type="InterPro" id="IPR012677">
    <property type="entry name" value="Nucleotide-bd_a/b_plait_sf"/>
</dbReference>
<dbReference type="PANTHER" id="PTHR14089">
    <property type="entry name" value="PRE-MRNA-SPLICING FACTOR RBM22"/>
    <property type="match status" value="1"/>
</dbReference>
<evidence type="ECO:0000256" key="10">
    <source>
        <dbReference type="ARBA" id="ARBA00023242"/>
    </source>
</evidence>
<dbReference type="InterPro" id="IPR036855">
    <property type="entry name" value="Znf_CCCH_sf"/>
</dbReference>
<evidence type="ECO:0000313" key="17">
    <source>
        <dbReference type="EMBL" id="KAJ4458991.1"/>
    </source>
</evidence>
<evidence type="ECO:0000256" key="8">
    <source>
        <dbReference type="ARBA" id="ARBA00022884"/>
    </source>
</evidence>
<dbReference type="PANTHER" id="PTHR14089:SF2">
    <property type="entry name" value="PRE-MRNA-SPLICING FACTOR CWC2"/>
    <property type="match status" value="1"/>
</dbReference>
<evidence type="ECO:0000256" key="14">
    <source>
        <dbReference type="SAM" id="MobiDB-lite"/>
    </source>
</evidence>
<dbReference type="CDD" id="cd12360">
    <property type="entry name" value="RRM_cwf2"/>
    <property type="match status" value="1"/>
</dbReference>
<evidence type="ECO:0000256" key="12">
    <source>
        <dbReference type="PROSITE-ProRule" id="PRU00176"/>
    </source>
</evidence>
<keyword evidence="7 13" id="KW-0862">Zinc</keyword>
<keyword evidence="6 13" id="KW-0863">Zinc-finger</keyword>
<evidence type="ECO:0000256" key="9">
    <source>
        <dbReference type="ARBA" id="ARBA00023187"/>
    </source>
</evidence>
<comment type="caution">
    <text evidence="17">The sequence shown here is derived from an EMBL/GenBank/DDBJ whole genome shotgun (WGS) entry which is preliminary data.</text>
</comment>
<evidence type="ECO:0000256" key="6">
    <source>
        <dbReference type="ARBA" id="ARBA00022771"/>
    </source>
</evidence>
<feature type="compositionally biased region" description="Pro residues" evidence="14">
    <location>
        <begin position="341"/>
        <end position="350"/>
    </location>
</feature>
<protein>
    <submittedName>
        <fullName evidence="17">Pre-mRNA-splicing factor cwc2</fullName>
    </submittedName>
</protein>
<evidence type="ECO:0000259" key="15">
    <source>
        <dbReference type="PROSITE" id="PS50102"/>
    </source>
</evidence>
<dbReference type="Proteomes" id="UP001141327">
    <property type="component" value="Unassembled WGS sequence"/>
</dbReference>
<feature type="domain" description="RRM" evidence="15">
    <location>
        <begin position="125"/>
        <end position="201"/>
    </location>
</feature>
<dbReference type="Pfam" id="PF16131">
    <property type="entry name" value="Torus"/>
    <property type="match status" value="1"/>
</dbReference>
<dbReference type="InterPro" id="IPR039171">
    <property type="entry name" value="Cwc2/Slt11"/>
</dbReference>
<keyword evidence="8 12" id="KW-0694">RNA-binding</keyword>
<dbReference type="SMART" id="SM00356">
    <property type="entry name" value="ZnF_C3H1"/>
    <property type="match status" value="1"/>
</dbReference>
<dbReference type="EMBL" id="JAPMOS010000023">
    <property type="protein sequence ID" value="KAJ4458991.1"/>
    <property type="molecule type" value="Genomic_DNA"/>
</dbReference>
<feature type="domain" description="C3H1-type" evidence="16">
    <location>
        <begin position="60"/>
        <end position="87"/>
    </location>
</feature>
<comment type="similarity">
    <text evidence="2">Belongs to the RRM CWC2 family.</text>
</comment>
<feature type="zinc finger region" description="C3H1-type" evidence="13">
    <location>
        <begin position="60"/>
        <end position="87"/>
    </location>
</feature>
<keyword evidence="5" id="KW-0747">Spliceosome</keyword>
<dbReference type="InterPro" id="IPR034181">
    <property type="entry name" value="Cwc2_RRM"/>
</dbReference>
<keyword evidence="11" id="KW-0131">Cell cycle</keyword>
<dbReference type="InterPro" id="IPR000571">
    <property type="entry name" value="Znf_CCCH"/>
</dbReference>
<keyword evidence="9" id="KW-0508">mRNA splicing</keyword>
<dbReference type="InterPro" id="IPR032297">
    <property type="entry name" value="Torus"/>
</dbReference>
<evidence type="ECO:0000313" key="18">
    <source>
        <dbReference type="Proteomes" id="UP001141327"/>
    </source>
</evidence>
<dbReference type="PROSITE" id="PS50103">
    <property type="entry name" value="ZF_C3H1"/>
    <property type="match status" value="1"/>
</dbReference>
<dbReference type="Pfam" id="PF00076">
    <property type="entry name" value="RRM_1"/>
    <property type="match status" value="1"/>
</dbReference>
<organism evidence="17 18">
    <name type="scientific">Paratrimastix pyriformis</name>
    <dbReference type="NCBI Taxonomy" id="342808"/>
    <lineage>
        <taxon>Eukaryota</taxon>
        <taxon>Metamonada</taxon>
        <taxon>Preaxostyla</taxon>
        <taxon>Paratrimastigidae</taxon>
        <taxon>Paratrimastix</taxon>
    </lineage>
</organism>
<evidence type="ECO:0000256" key="1">
    <source>
        <dbReference type="ARBA" id="ARBA00004123"/>
    </source>
</evidence>
<name>A0ABQ8UKN5_9EUKA</name>
<accession>A0ABQ8UKN5</accession>
<feature type="region of interest" description="Disordered" evidence="14">
    <location>
        <begin position="581"/>
        <end position="639"/>
    </location>
</feature>
<feature type="region of interest" description="Disordered" evidence="14">
    <location>
        <begin position="341"/>
        <end position="466"/>
    </location>
</feature>
<comment type="subcellular location">
    <subcellularLocation>
        <location evidence="1">Nucleus</location>
    </subcellularLocation>
</comment>
<evidence type="ECO:0000256" key="5">
    <source>
        <dbReference type="ARBA" id="ARBA00022728"/>
    </source>
</evidence>
<dbReference type="PROSITE" id="PS50102">
    <property type="entry name" value="RRM"/>
    <property type="match status" value="1"/>
</dbReference>
<evidence type="ECO:0000259" key="16">
    <source>
        <dbReference type="PROSITE" id="PS50103"/>
    </source>
</evidence>
<reference evidence="17" key="1">
    <citation type="journal article" date="2022" name="bioRxiv">
        <title>Genomics of Preaxostyla Flagellates Illuminates Evolutionary Transitions and the Path Towards Mitochondrial Loss.</title>
        <authorList>
            <person name="Novak L.V.F."/>
            <person name="Treitli S.C."/>
            <person name="Pyrih J."/>
            <person name="Halakuc P."/>
            <person name="Pipaliya S.V."/>
            <person name="Vacek V."/>
            <person name="Brzon O."/>
            <person name="Soukal P."/>
            <person name="Eme L."/>
            <person name="Dacks J.B."/>
            <person name="Karnkowska A."/>
            <person name="Elias M."/>
            <person name="Hampl V."/>
        </authorList>
    </citation>
    <scope>NUCLEOTIDE SEQUENCE</scope>
    <source>
        <strain evidence="17">RCP-MX</strain>
    </source>
</reference>
<dbReference type="InterPro" id="IPR035979">
    <property type="entry name" value="RBD_domain_sf"/>
</dbReference>
<feature type="compositionally biased region" description="Basic and acidic residues" evidence="14">
    <location>
        <begin position="401"/>
        <end position="417"/>
    </location>
</feature>
<dbReference type="Gene3D" id="3.30.70.330">
    <property type="match status" value="1"/>
</dbReference>
<proteinExistence type="inferred from homology"/>
<evidence type="ECO:0000256" key="13">
    <source>
        <dbReference type="PROSITE-ProRule" id="PRU00723"/>
    </source>
</evidence>
<dbReference type="InterPro" id="IPR000504">
    <property type="entry name" value="RRM_dom"/>
</dbReference>
<dbReference type="SMART" id="SM00360">
    <property type="entry name" value="RRM"/>
    <property type="match status" value="1"/>
</dbReference>
<keyword evidence="4 13" id="KW-0479">Metal-binding</keyword>
<keyword evidence="3" id="KW-0507">mRNA processing</keyword>
<sequence>MSRPARRQVTEVVPTHAAHEYDYNIWYHRYLGEEKEVLHQKSSTRCDALRDSGRTRGDDRDNARLCVFFAKGCCVNGPDCTFLHRIPTGEDERNLSNMYDVFGRERHRTDRTDMAGVGCFLRNNKTLFVSGLTALDEMQSEEIIRRHFGAWGEMVSVRVLPAKRIAFITYRLRAAAEFAKEAMTNQSLDNNEVLRIKWATEDEQQKAIPTNYQVAITPHCQHTHTTRFRFDTNAQARTPSKTSSSCTKMGASGWCGTDEYPKRNVPRRLLVMRLVCRSPGLYLRVLNGHATSSRACLASVWGCGGAGPQEELMRKISDTLVRKGVNPACFPGIIQGPVPAALPPPPPIPAEPVGRSPGALVAGQPAQPSPLEAEWRKRRRGGGQEPGGEAGQGESNDYNEDVAKYEAEGRKRGRPDATPDEPSGSSAVEEPLPTVATTDHAESRDRSVAESASYNDRAAALQRRTQKRLADEAARIAHPDVSDPLFAYPDTDAQFGDDQDVVERRKLRGGCPEPPCPATPMPYGYPPYGYPPAGYPPAGYPAYPYPYPYPLPSADPTAVYQMPAQPQPQIELVAPLPEAPATEGLLPGMDAYAAPTGDESTPAPYTGPSAVELLFGKEPEGNAAGEEEAAEEKPPGGEDFATLLARKRAMIAAGVTERSEKSP</sequence>